<name>A0A0M8ZVD7_9HYME</name>
<reference evidence="3 4" key="1">
    <citation type="submission" date="2015-07" db="EMBL/GenBank/DDBJ databases">
        <title>The genome of Melipona quadrifasciata.</title>
        <authorList>
            <person name="Pan H."/>
            <person name="Kapheim K."/>
        </authorList>
    </citation>
    <scope>NUCLEOTIDE SEQUENCE [LARGE SCALE GENOMIC DNA]</scope>
    <source>
        <strain evidence="3">0111107301</strain>
        <tissue evidence="3">Whole body</tissue>
    </source>
</reference>
<keyword evidence="4" id="KW-1185">Reference proteome</keyword>
<evidence type="ECO:0000313" key="3">
    <source>
        <dbReference type="EMBL" id="KOX71910.1"/>
    </source>
</evidence>
<keyword evidence="2" id="KW-1133">Transmembrane helix</keyword>
<dbReference type="AlphaFoldDB" id="A0A0M8ZVD7"/>
<evidence type="ECO:0000313" key="4">
    <source>
        <dbReference type="Proteomes" id="UP000053105"/>
    </source>
</evidence>
<feature type="region of interest" description="Disordered" evidence="1">
    <location>
        <begin position="243"/>
        <end position="264"/>
    </location>
</feature>
<dbReference type="Proteomes" id="UP000053105">
    <property type="component" value="Unassembled WGS sequence"/>
</dbReference>
<evidence type="ECO:0000256" key="1">
    <source>
        <dbReference type="SAM" id="MobiDB-lite"/>
    </source>
</evidence>
<accession>A0A0M8ZVD7</accession>
<protein>
    <submittedName>
        <fullName evidence="3">Uncharacterized protein</fullName>
    </submittedName>
</protein>
<keyword evidence="2" id="KW-0472">Membrane</keyword>
<evidence type="ECO:0000256" key="2">
    <source>
        <dbReference type="SAM" id="Phobius"/>
    </source>
</evidence>
<keyword evidence="2" id="KW-0812">Transmembrane</keyword>
<organism evidence="3 4">
    <name type="scientific">Melipona quadrifasciata</name>
    <dbReference type="NCBI Taxonomy" id="166423"/>
    <lineage>
        <taxon>Eukaryota</taxon>
        <taxon>Metazoa</taxon>
        <taxon>Ecdysozoa</taxon>
        <taxon>Arthropoda</taxon>
        <taxon>Hexapoda</taxon>
        <taxon>Insecta</taxon>
        <taxon>Pterygota</taxon>
        <taxon>Neoptera</taxon>
        <taxon>Endopterygota</taxon>
        <taxon>Hymenoptera</taxon>
        <taxon>Apocrita</taxon>
        <taxon>Aculeata</taxon>
        <taxon>Apoidea</taxon>
        <taxon>Anthophila</taxon>
        <taxon>Apidae</taxon>
        <taxon>Melipona</taxon>
    </lineage>
</organism>
<dbReference type="EMBL" id="KQ435828">
    <property type="protein sequence ID" value="KOX71910.1"/>
    <property type="molecule type" value="Genomic_DNA"/>
</dbReference>
<feature type="transmembrane region" description="Helical" evidence="2">
    <location>
        <begin position="83"/>
        <end position="101"/>
    </location>
</feature>
<gene>
    <name evidence="3" type="ORF">WN51_03055</name>
</gene>
<sequence>MRKWDNSRGIPGLPWSFSRDSYTWLLIQKEERGWFCSSRLKKLISEVEGGSDTRKLGWKPADEADQLIGEIARTRRRKSEQEVFGNLCLMIHPLGTIFLATRGNGVPRGRDRFRSSQRREVLKSEKGGNEEFDSRWRTYATNSAKKEQGKIKERVRCNTLSTLLNQSILNISRYHPSIGSLEETSEKRIFRNASTRIAKIEEENTCAPQPMPRILSLPMRVVTLVTAPKRANCRPGGGSRHYRPCTLGKVSRTPPTPAGLGNGKESYKSLKISCV</sequence>
<proteinExistence type="predicted"/>